<evidence type="ECO:0000313" key="11">
    <source>
        <dbReference type="EMBL" id="WCO67531.1"/>
    </source>
</evidence>
<keyword evidence="12" id="KW-1185">Reference proteome</keyword>
<evidence type="ECO:0000256" key="4">
    <source>
        <dbReference type="ARBA" id="ARBA00022448"/>
    </source>
</evidence>
<dbReference type="CDD" id="cd06261">
    <property type="entry name" value="TM_PBP2"/>
    <property type="match status" value="1"/>
</dbReference>
<dbReference type="Gene3D" id="1.10.3720.10">
    <property type="entry name" value="MetI-like"/>
    <property type="match status" value="1"/>
</dbReference>
<evidence type="ECO:0000256" key="7">
    <source>
        <dbReference type="ARBA" id="ARBA00022989"/>
    </source>
</evidence>
<dbReference type="KEGG" id="ima:PO878_02205"/>
<accession>A0AAE9Y884</accession>
<feature type="transmembrane region" description="Helical" evidence="9">
    <location>
        <begin position="204"/>
        <end position="226"/>
    </location>
</feature>
<comment type="similarity">
    <text evidence="3 9">Belongs to the binding-protein-dependent transport system permease family. CysTW subfamily.</text>
</comment>
<keyword evidence="5 9" id="KW-1003">Cell membrane</keyword>
<dbReference type="AlphaFoldDB" id="A0AAE9Y884"/>
<dbReference type="GO" id="GO:0005886">
    <property type="term" value="C:plasma membrane"/>
    <property type="evidence" value="ECO:0007669"/>
    <property type="project" value="UniProtKB-SubCell"/>
</dbReference>
<dbReference type="PANTHER" id="PTHR43470">
    <property type="entry name" value="PHOSPHATE TRANSPORT SYSTEM PERMEASE PROTEIN PSTA-RELATED"/>
    <property type="match status" value="1"/>
</dbReference>
<feature type="transmembrane region" description="Helical" evidence="9">
    <location>
        <begin position="28"/>
        <end position="49"/>
    </location>
</feature>
<evidence type="ECO:0000256" key="8">
    <source>
        <dbReference type="ARBA" id="ARBA00023136"/>
    </source>
</evidence>
<keyword evidence="8 9" id="KW-0472">Membrane</keyword>
<keyword evidence="7 9" id="KW-1133">Transmembrane helix</keyword>
<dbReference type="InterPro" id="IPR000515">
    <property type="entry name" value="MetI-like"/>
</dbReference>
<comment type="subcellular location">
    <subcellularLocation>
        <location evidence="2 9">Cell membrane</location>
        <topology evidence="2 9">Multi-pass membrane protein</topology>
    </subcellularLocation>
</comment>
<evidence type="ECO:0000256" key="3">
    <source>
        <dbReference type="ARBA" id="ARBA00007069"/>
    </source>
</evidence>
<feature type="transmembrane region" description="Helical" evidence="9">
    <location>
        <begin position="159"/>
        <end position="183"/>
    </location>
</feature>
<organism evidence="11 12">
    <name type="scientific">Iamia majanohamensis</name>
    <dbReference type="NCBI Taxonomy" id="467976"/>
    <lineage>
        <taxon>Bacteria</taxon>
        <taxon>Bacillati</taxon>
        <taxon>Actinomycetota</taxon>
        <taxon>Acidimicrobiia</taxon>
        <taxon>Acidimicrobiales</taxon>
        <taxon>Iamiaceae</taxon>
        <taxon>Iamia</taxon>
    </lineage>
</organism>
<dbReference type="GO" id="GO:0005315">
    <property type="term" value="F:phosphate transmembrane transporter activity"/>
    <property type="evidence" value="ECO:0007669"/>
    <property type="project" value="InterPro"/>
</dbReference>
<evidence type="ECO:0000256" key="9">
    <source>
        <dbReference type="RuleBase" id="RU363043"/>
    </source>
</evidence>
<dbReference type="PANTHER" id="PTHR43470:SF5">
    <property type="entry name" value="PHOSPHATE TRANSPORT SYSTEM PERMEASE PROTEIN PSTA"/>
    <property type="match status" value="1"/>
</dbReference>
<dbReference type="InterPro" id="IPR035906">
    <property type="entry name" value="MetI-like_sf"/>
</dbReference>
<keyword evidence="6 9" id="KW-0812">Transmembrane</keyword>
<evidence type="ECO:0000313" key="12">
    <source>
        <dbReference type="Proteomes" id="UP001216390"/>
    </source>
</evidence>
<dbReference type="Pfam" id="PF00528">
    <property type="entry name" value="BPD_transp_1"/>
    <property type="match status" value="1"/>
</dbReference>
<dbReference type="Proteomes" id="UP001216390">
    <property type="component" value="Chromosome"/>
</dbReference>
<evidence type="ECO:0000256" key="6">
    <source>
        <dbReference type="ARBA" id="ARBA00022692"/>
    </source>
</evidence>
<feature type="domain" description="ABC transmembrane type-1" evidence="10">
    <location>
        <begin position="85"/>
        <end position="297"/>
    </location>
</feature>
<evidence type="ECO:0000256" key="5">
    <source>
        <dbReference type="ARBA" id="ARBA00022475"/>
    </source>
</evidence>
<gene>
    <name evidence="11" type="primary">pstA</name>
    <name evidence="11" type="ORF">PO878_02205</name>
</gene>
<reference evidence="11" key="1">
    <citation type="submission" date="2023-01" db="EMBL/GenBank/DDBJ databases">
        <title>The diversity of Class Acidimicrobiia in South China Sea sediment environments and the proposal of Iamia marina sp. nov., a novel species of the genus Iamia.</title>
        <authorList>
            <person name="He Y."/>
            <person name="Tian X."/>
        </authorList>
    </citation>
    <scope>NUCLEOTIDE SEQUENCE</scope>
    <source>
        <strain evidence="11">DSM 19957</strain>
    </source>
</reference>
<sequence length="309" mass="32441">MTLIPADITRDVVEAKLRGQKADVAGAAFRYLLLACLGLVLAALMALLWNVSSVGVPYLADRGLVDFLSRYGSSQADIAGVYQALAGTIQMGIIIMVVAFPLGVATAVYMEEYASDTIFTRAVGVVIRNLAGVPAIVYGLLGAALFARGGLEGLTGRESLLSAGLTLSILVLPIVVITSAEALRSVPASLREGGFGAGATRWEVVRTLVLPNAFPGILTGTILSLARGLGEAAPLLLIGAKDFFSGGEFGDLTGNFTSLPYLIARWSKLPSTQGWPDNTQAAIVVTLVVILGINVVGILLRNHYEKRTR</sequence>
<feature type="transmembrane region" description="Helical" evidence="9">
    <location>
        <begin position="122"/>
        <end position="147"/>
    </location>
</feature>
<dbReference type="NCBIfam" id="TIGR00974">
    <property type="entry name" value="3a0107s02c"/>
    <property type="match status" value="1"/>
</dbReference>
<feature type="transmembrane region" description="Helical" evidence="9">
    <location>
        <begin position="281"/>
        <end position="300"/>
    </location>
</feature>
<feature type="transmembrane region" description="Helical" evidence="9">
    <location>
        <begin position="89"/>
        <end position="110"/>
    </location>
</feature>
<keyword evidence="4" id="KW-0813">Transport</keyword>
<dbReference type="InterPro" id="IPR005672">
    <property type="entry name" value="Phosphate_PstA"/>
</dbReference>
<evidence type="ECO:0000256" key="2">
    <source>
        <dbReference type="ARBA" id="ARBA00004651"/>
    </source>
</evidence>
<comment type="function">
    <text evidence="1">Part of the binding-protein-dependent transport system for phosphate; probably responsible for the translocation of the substrate across the membrane.</text>
</comment>
<dbReference type="SUPFAM" id="SSF161098">
    <property type="entry name" value="MetI-like"/>
    <property type="match status" value="1"/>
</dbReference>
<proteinExistence type="inferred from homology"/>
<name>A0AAE9Y884_9ACTN</name>
<dbReference type="PROSITE" id="PS50928">
    <property type="entry name" value="ABC_TM1"/>
    <property type="match status" value="1"/>
</dbReference>
<protein>
    <recommendedName>
        <fullName evidence="9">Phosphate transport system permease protein PstA</fullName>
    </recommendedName>
</protein>
<evidence type="ECO:0000256" key="1">
    <source>
        <dbReference type="ARBA" id="ARBA00003510"/>
    </source>
</evidence>
<evidence type="ECO:0000259" key="10">
    <source>
        <dbReference type="PROSITE" id="PS50928"/>
    </source>
</evidence>
<dbReference type="EMBL" id="CP116942">
    <property type="protein sequence ID" value="WCO67531.1"/>
    <property type="molecule type" value="Genomic_DNA"/>
</dbReference>
<dbReference type="GO" id="GO:0035435">
    <property type="term" value="P:phosphate ion transmembrane transport"/>
    <property type="evidence" value="ECO:0007669"/>
    <property type="project" value="InterPro"/>
</dbReference>
<dbReference type="RefSeq" id="WP_272737052.1">
    <property type="nucleotide sequence ID" value="NZ_CP116942.1"/>
</dbReference>